<dbReference type="InterPro" id="IPR029039">
    <property type="entry name" value="Flavoprotein-like_sf"/>
</dbReference>
<evidence type="ECO:0000313" key="4">
    <source>
        <dbReference type="EMBL" id="AYD88916.1"/>
    </source>
</evidence>
<keyword evidence="5" id="KW-1185">Reference proteome</keyword>
<dbReference type="PANTHER" id="PTHR10204">
    <property type="entry name" value="NAD P H OXIDOREDUCTASE-RELATED"/>
    <property type="match status" value="1"/>
</dbReference>
<dbReference type="Proteomes" id="UP000273001">
    <property type="component" value="Chromosome"/>
</dbReference>
<evidence type="ECO:0000256" key="1">
    <source>
        <dbReference type="ARBA" id="ARBA00006252"/>
    </source>
</evidence>
<evidence type="ECO:0000259" key="3">
    <source>
        <dbReference type="Pfam" id="PF02525"/>
    </source>
</evidence>
<reference evidence="4 5" key="1">
    <citation type="submission" date="2018-09" db="EMBL/GenBank/DDBJ databases">
        <authorList>
            <person name="Li J."/>
        </authorList>
    </citation>
    <scope>NUCLEOTIDE SEQUENCE [LARGE SCALE GENOMIC DNA]</scope>
    <source>
        <strain evidence="4 5">2129</strain>
    </source>
</reference>
<organism evidence="4 5">
    <name type="scientific">Actinomyces lilanjuaniae</name>
    <dbReference type="NCBI Taxonomy" id="2321394"/>
    <lineage>
        <taxon>Bacteria</taxon>
        <taxon>Bacillati</taxon>
        <taxon>Actinomycetota</taxon>
        <taxon>Actinomycetes</taxon>
        <taxon>Actinomycetales</taxon>
        <taxon>Actinomycetaceae</taxon>
        <taxon>Actinomyces</taxon>
    </lineage>
</organism>
<proteinExistence type="inferred from homology"/>
<gene>
    <name evidence="4" type="ORF">D5R93_00515</name>
</gene>
<dbReference type="InterPro" id="IPR051545">
    <property type="entry name" value="NAD(P)H_dehydrogenase_qn"/>
</dbReference>
<dbReference type="InterPro" id="IPR003680">
    <property type="entry name" value="Flavodoxin_fold"/>
</dbReference>
<evidence type="ECO:0000256" key="2">
    <source>
        <dbReference type="ARBA" id="ARBA00023002"/>
    </source>
</evidence>
<dbReference type="PANTHER" id="PTHR10204:SF34">
    <property type="entry name" value="NAD(P)H DEHYDROGENASE [QUINONE] 1 ISOFORM 1"/>
    <property type="match status" value="1"/>
</dbReference>
<sequence>MTRRNHTLVIYAHPYSGSFNHAVLESVTSALERKKRSYDVIDLYADEFDPRYTAEELALFSEGGTTDPLVEKYQGLLDKATRLIIIAPIWWSELPGVVKGFMDKVMKQNWAYDSTNIGVRGRLTHIKQVLVLTTSTAPTWFLKRMAGNSVGSVFLGTIVRQLGMKGRKWVNYGQVAKGGHARRAKHLEKVARLAVKS</sequence>
<feature type="domain" description="Flavodoxin-like fold" evidence="3">
    <location>
        <begin position="6"/>
        <end position="190"/>
    </location>
</feature>
<dbReference type="SUPFAM" id="SSF52218">
    <property type="entry name" value="Flavoproteins"/>
    <property type="match status" value="1"/>
</dbReference>
<dbReference type="Pfam" id="PF02525">
    <property type="entry name" value="Flavodoxin_2"/>
    <property type="match status" value="1"/>
</dbReference>
<dbReference type="RefSeq" id="WP_119835281.1">
    <property type="nucleotide sequence ID" value="NZ_CP032514.1"/>
</dbReference>
<dbReference type="Gene3D" id="3.40.50.360">
    <property type="match status" value="1"/>
</dbReference>
<name>A0ABN5PL82_9ACTO</name>
<dbReference type="EMBL" id="CP032514">
    <property type="protein sequence ID" value="AYD88916.1"/>
    <property type="molecule type" value="Genomic_DNA"/>
</dbReference>
<comment type="similarity">
    <text evidence="1">Belongs to the NAD(P)H dehydrogenase (quinone) family.</text>
</comment>
<protein>
    <submittedName>
        <fullName evidence="4">Flavodoxin family protein</fullName>
    </submittedName>
</protein>
<keyword evidence="2" id="KW-0560">Oxidoreductase</keyword>
<evidence type="ECO:0000313" key="5">
    <source>
        <dbReference type="Proteomes" id="UP000273001"/>
    </source>
</evidence>
<accession>A0ABN5PL82</accession>